<keyword evidence="1" id="KW-0812">Transmembrane</keyword>
<evidence type="ECO:0000256" key="1">
    <source>
        <dbReference type="SAM" id="Phobius"/>
    </source>
</evidence>
<keyword evidence="3" id="KW-1185">Reference proteome</keyword>
<evidence type="ECO:0000313" key="2">
    <source>
        <dbReference type="EMBL" id="CAI8589898.1"/>
    </source>
</evidence>
<name>A0AAV0YXB2_VICFA</name>
<evidence type="ECO:0000313" key="3">
    <source>
        <dbReference type="Proteomes" id="UP001157006"/>
    </source>
</evidence>
<proteinExistence type="predicted"/>
<sequence length="100" mass="12300">MKFASMRLRVRISCVALQQRNSEVSFSNHMEINNLINRYFKILIEHLKFFSQLEKKNKKVSTTKHSQIDMKTTYHHHFLFVWCYILFFTGRRRRKLNPRH</sequence>
<keyword evidence="1" id="KW-1133">Transmembrane helix</keyword>
<gene>
    <name evidence="2" type="ORF">VFH_I415280</name>
</gene>
<dbReference type="Proteomes" id="UP001157006">
    <property type="component" value="Chromosome 1L"/>
</dbReference>
<dbReference type="AlphaFoldDB" id="A0AAV0YXB2"/>
<dbReference type="EMBL" id="OX451736">
    <property type="protein sequence ID" value="CAI8589898.1"/>
    <property type="molecule type" value="Genomic_DNA"/>
</dbReference>
<accession>A0AAV0YXB2</accession>
<feature type="transmembrane region" description="Helical" evidence="1">
    <location>
        <begin position="74"/>
        <end position="90"/>
    </location>
</feature>
<reference evidence="2 3" key="1">
    <citation type="submission" date="2023-01" db="EMBL/GenBank/DDBJ databases">
        <authorList>
            <person name="Kreplak J."/>
        </authorList>
    </citation>
    <scope>NUCLEOTIDE SEQUENCE [LARGE SCALE GENOMIC DNA]</scope>
</reference>
<organism evidence="2 3">
    <name type="scientific">Vicia faba</name>
    <name type="common">Broad bean</name>
    <name type="synonym">Faba vulgaris</name>
    <dbReference type="NCBI Taxonomy" id="3906"/>
    <lineage>
        <taxon>Eukaryota</taxon>
        <taxon>Viridiplantae</taxon>
        <taxon>Streptophyta</taxon>
        <taxon>Embryophyta</taxon>
        <taxon>Tracheophyta</taxon>
        <taxon>Spermatophyta</taxon>
        <taxon>Magnoliopsida</taxon>
        <taxon>eudicotyledons</taxon>
        <taxon>Gunneridae</taxon>
        <taxon>Pentapetalae</taxon>
        <taxon>rosids</taxon>
        <taxon>fabids</taxon>
        <taxon>Fabales</taxon>
        <taxon>Fabaceae</taxon>
        <taxon>Papilionoideae</taxon>
        <taxon>50 kb inversion clade</taxon>
        <taxon>NPAAA clade</taxon>
        <taxon>Hologalegina</taxon>
        <taxon>IRL clade</taxon>
        <taxon>Fabeae</taxon>
        <taxon>Vicia</taxon>
    </lineage>
</organism>
<keyword evidence="1" id="KW-0472">Membrane</keyword>
<protein>
    <submittedName>
        <fullName evidence="2">Uncharacterized protein</fullName>
    </submittedName>
</protein>